<evidence type="ECO:0000256" key="2">
    <source>
        <dbReference type="ARBA" id="ARBA00022917"/>
    </source>
</evidence>
<sequence>MAATPAVTALERAGITHSVHRYTHDKNSDAYGAEAVAALTDTLGISPEQVFKTLVIDLGGQLAVAVVPVPRRLSLKAAAAALADVAPGSSKAAMAAEKAVTRSTGYVFGGVSPLGQRTALPTVVDRSALDWSTVYCSAGRRGMEIGLAPGDLVAATKAVTADIAV</sequence>
<evidence type="ECO:0000256" key="4">
    <source>
        <dbReference type="PIRNR" id="PIRNR006181"/>
    </source>
</evidence>
<dbReference type="Pfam" id="PF04073">
    <property type="entry name" value="tRNA_edit"/>
    <property type="match status" value="1"/>
</dbReference>
<evidence type="ECO:0000256" key="3">
    <source>
        <dbReference type="ARBA" id="ARBA00023239"/>
    </source>
</evidence>
<organism evidence="6 7">
    <name type="scientific">Gordonia mangrovi</name>
    <dbReference type="NCBI Taxonomy" id="2665643"/>
    <lineage>
        <taxon>Bacteria</taxon>
        <taxon>Bacillati</taxon>
        <taxon>Actinomycetota</taxon>
        <taxon>Actinomycetes</taxon>
        <taxon>Mycobacteriales</taxon>
        <taxon>Gordoniaceae</taxon>
        <taxon>Gordonia</taxon>
    </lineage>
</organism>
<dbReference type="Proteomes" id="UP000475545">
    <property type="component" value="Unassembled WGS sequence"/>
</dbReference>
<dbReference type="InterPro" id="IPR036754">
    <property type="entry name" value="YbaK/aa-tRNA-synt-asso_dom_sf"/>
</dbReference>
<evidence type="ECO:0000313" key="6">
    <source>
        <dbReference type="EMBL" id="MXP20676.1"/>
    </source>
</evidence>
<dbReference type="GO" id="GO:0006412">
    <property type="term" value="P:translation"/>
    <property type="evidence" value="ECO:0007669"/>
    <property type="project" value="UniProtKB-KW"/>
</dbReference>
<proteinExistence type="inferred from homology"/>
<dbReference type="PANTHER" id="PTHR30411:SF0">
    <property type="entry name" value="CYS-TRNA(PRO)_CYS-TRNA(CYS) DEACYLASE YBAK"/>
    <property type="match status" value="1"/>
</dbReference>
<dbReference type="InterPro" id="IPR004369">
    <property type="entry name" value="Prolyl-tRNA_editing_YbaK/EbsC"/>
</dbReference>
<dbReference type="GO" id="GO:0002161">
    <property type="term" value="F:aminoacyl-tRNA deacylase activity"/>
    <property type="evidence" value="ECO:0007669"/>
    <property type="project" value="InterPro"/>
</dbReference>
<gene>
    <name evidence="6" type="ORF">GIY30_04790</name>
</gene>
<dbReference type="RefSeq" id="WP_160900787.1">
    <property type="nucleotide sequence ID" value="NZ_CP102850.1"/>
</dbReference>
<evidence type="ECO:0000259" key="5">
    <source>
        <dbReference type="Pfam" id="PF04073"/>
    </source>
</evidence>
<evidence type="ECO:0000256" key="1">
    <source>
        <dbReference type="ARBA" id="ARBA00009798"/>
    </source>
</evidence>
<dbReference type="Gene3D" id="3.90.960.10">
    <property type="entry name" value="YbaK/aminoacyl-tRNA synthetase-associated domain"/>
    <property type="match status" value="1"/>
</dbReference>
<dbReference type="InterPro" id="IPR007214">
    <property type="entry name" value="YbaK/aa-tRNA-synth-assoc-dom"/>
</dbReference>
<dbReference type="PANTHER" id="PTHR30411">
    <property type="entry name" value="CYTOPLASMIC PROTEIN"/>
    <property type="match status" value="1"/>
</dbReference>
<dbReference type="GO" id="GO:0016829">
    <property type="term" value="F:lyase activity"/>
    <property type="evidence" value="ECO:0007669"/>
    <property type="project" value="UniProtKB-KW"/>
</dbReference>
<comment type="caution">
    <text evidence="6">The sequence shown here is derived from an EMBL/GenBank/DDBJ whole genome shotgun (WGS) entry which is preliminary data.</text>
</comment>
<dbReference type="EMBL" id="WMBR01000001">
    <property type="protein sequence ID" value="MXP20676.1"/>
    <property type="molecule type" value="Genomic_DNA"/>
</dbReference>
<keyword evidence="2 4" id="KW-0648">Protein biosynthesis</keyword>
<keyword evidence="7" id="KW-1185">Reference proteome</keyword>
<dbReference type="PIRSF" id="PIRSF006181">
    <property type="entry name" value="EbsC_YbaK"/>
    <property type="match status" value="1"/>
</dbReference>
<dbReference type="CDD" id="cd00002">
    <property type="entry name" value="YbaK_deacylase"/>
    <property type="match status" value="1"/>
</dbReference>
<feature type="domain" description="YbaK/aminoacyl-tRNA synthetase-associated" evidence="5">
    <location>
        <begin position="34"/>
        <end position="153"/>
    </location>
</feature>
<dbReference type="EC" id="4.2.-.-" evidence="4"/>
<dbReference type="AlphaFoldDB" id="A0A6L7GLC0"/>
<comment type="similarity">
    <text evidence="1 4">Belongs to the prolyl-tRNA editing family. YbaK/EbsC subfamily.</text>
</comment>
<dbReference type="SUPFAM" id="SSF55826">
    <property type="entry name" value="YbaK/ProRS associated domain"/>
    <property type="match status" value="1"/>
</dbReference>
<reference evidence="6 7" key="1">
    <citation type="submission" date="2019-11" db="EMBL/GenBank/DDBJ databases">
        <title>Gordonia sp. nov., a novel actinobacterium isolated from mangrove soil in Hainan.</title>
        <authorList>
            <person name="Huang X."/>
            <person name="Xie Y."/>
            <person name="Chu X."/>
            <person name="Xiao K."/>
        </authorList>
    </citation>
    <scope>NUCLEOTIDE SEQUENCE [LARGE SCALE GENOMIC DNA]</scope>
    <source>
        <strain evidence="6 7">HNM0687</strain>
    </source>
</reference>
<accession>A0A6L7GLC0</accession>
<evidence type="ECO:0000313" key="7">
    <source>
        <dbReference type="Proteomes" id="UP000475545"/>
    </source>
</evidence>
<keyword evidence="3 4" id="KW-0456">Lyase</keyword>
<name>A0A6L7GLC0_9ACTN</name>
<protein>
    <recommendedName>
        <fullName evidence="4">Cys-tRNA(Pro)/Cys-tRNA(Cys) deacylase</fullName>
        <ecNumber evidence="4">4.2.-.-</ecNumber>
    </recommendedName>
</protein>